<organism evidence="1 2">
    <name type="scientific">Burkholderia ambifaria (strain ATCC BAA-244 / DSM 16087 / CCUG 44356 / LMG 19182 / AMMD)</name>
    <name type="common">Burkholderia cepacia (strain AMMD)</name>
    <dbReference type="NCBI Taxonomy" id="339670"/>
    <lineage>
        <taxon>Bacteria</taxon>
        <taxon>Pseudomonadati</taxon>
        <taxon>Pseudomonadota</taxon>
        <taxon>Betaproteobacteria</taxon>
        <taxon>Burkholderiales</taxon>
        <taxon>Burkholderiaceae</taxon>
        <taxon>Burkholderia</taxon>
        <taxon>Burkholderia cepacia complex</taxon>
    </lineage>
</organism>
<dbReference type="KEGG" id="bam:Bamb_0906"/>
<keyword evidence="2" id="KW-1185">Reference proteome</keyword>
<dbReference type="GeneID" id="93089570"/>
<evidence type="ECO:0000313" key="2">
    <source>
        <dbReference type="Proteomes" id="UP000000662"/>
    </source>
</evidence>
<dbReference type="AlphaFoldDB" id="Q0BHA8"/>
<gene>
    <name evidence="1" type="ordered locus">Bamb_0906</name>
</gene>
<evidence type="ECO:0000313" key="1">
    <source>
        <dbReference type="EMBL" id="ABI86465.1"/>
    </source>
</evidence>
<dbReference type="RefSeq" id="WP_011656265.1">
    <property type="nucleotide sequence ID" value="NC_008390.1"/>
</dbReference>
<reference evidence="1" key="1">
    <citation type="submission" date="2009-01" db="EMBL/GenBank/DDBJ databases">
        <title>Complete sequence of Chromosome 1 of Burkholderia cepacia AMMD.</title>
        <authorList>
            <consortium name="US DOE Joint Genome Institute"/>
            <person name="Copeland A."/>
            <person name="Lucas S."/>
            <person name="Lapidus A."/>
            <person name="Barry K."/>
            <person name="Detter J.C."/>
            <person name="Glavina del Rio T."/>
            <person name="Hammon N."/>
            <person name="Israni S."/>
            <person name="Pitluck S."/>
            <person name="Bruce D."/>
            <person name="Chain P."/>
            <person name="Malfatti S."/>
            <person name="Shin M."/>
            <person name="Vergez L."/>
            <person name="Schmutz J."/>
            <person name="Larimer F."/>
            <person name="Land M."/>
            <person name="Hauser L."/>
            <person name="Kyrpides N."/>
            <person name="Kim E."/>
            <person name="Parke J."/>
            <person name="Coenye T."/>
            <person name="Konstantinidis K."/>
            <person name="Ramette A."/>
            <person name="Tiedje J."/>
            <person name="Richardson P."/>
        </authorList>
    </citation>
    <scope>NUCLEOTIDE SEQUENCE [LARGE SCALE GENOMIC DNA]</scope>
    <source>
        <strain evidence="1">AMMD</strain>
    </source>
</reference>
<sequence>MNAKSYSINDGPFNLVAAVLHAICRALPDDQRLRIAGELRDQATRVNEDAETAEHQQFALDLAALADLAQEGPDAASSILSAGQPR</sequence>
<dbReference type="Proteomes" id="UP000000662">
    <property type="component" value="Chromosome 1"/>
</dbReference>
<protein>
    <submittedName>
        <fullName evidence="1">Uncharacterized protein</fullName>
    </submittedName>
</protein>
<name>Q0BHA8_BURCM</name>
<proteinExistence type="predicted"/>
<accession>Q0BHA8</accession>
<dbReference type="EMBL" id="CP000440">
    <property type="protein sequence ID" value="ABI86465.1"/>
    <property type="molecule type" value="Genomic_DNA"/>
</dbReference>